<keyword evidence="3" id="KW-0378">Hydrolase</keyword>
<evidence type="ECO:0000256" key="1">
    <source>
        <dbReference type="ARBA" id="ARBA00001946"/>
    </source>
</evidence>
<dbReference type="STRING" id="1137799.GZ78_18825"/>
<dbReference type="InterPro" id="IPR000150">
    <property type="entry name" value="Cof"/>
</dbReference>
<dbReference type="SUPFAM" id="SSF56784">
    <property type="entry name" value="HAD-like"/>
    <property type="match status" value="1"/>
</dbReference>
<dbReference type="InterPro" id="IPR006379">
    <property type="entry name" value="HAD-SF_hydro_IIB"/>
</dbReference>
<dbReference type="CDD" id="cd07516">
    <property type="entry name" value="HAD_Pase"/>
    <property type="match status" value="1"/>
</dbReference>
<evidence type="ECO:0000313" key="6">
    <source>
        <dbReference type="EMBL" id="KEQ16746.1"/>
    </source>
</evidence>
<evidence type="ECO:0000256" key="2">
    <source>
        <dbReference type="ARBA" id="ARBA00022723"/>
    </source>
</evidence>
<dbReference type="PROSITE" id="PS01228">
    <property type="entry name" value="COF_1"/>
    <property type="match status" value="1"/>
</dbReference>
<dbReference type="PROSITE" id="PS01229">
    <property type="entry name" value="COF_2"/>
    <property type="match status" value="1"/>
</dbReference>
<dbReference type="GO" id="GO:0016791">
    <property type="term" value="F:phosphatase activity"/>
    <property type="evidence" value="ECO:0007669"/>
    <property type="project" value="UniProtKB-ARBA"/>
</dbReference>
<dbReference type="NCBIfam" id="TIGR00099">
    <property type="entry name" value="Cof-subfamily"/>
    <property type="match status" value="1"/>
</dbReference>
<dbReference type="RefSeq" id="WP_034838813.1">
    <property type="nucleotide sequence ID" value="NZ_JOKH01000004.1"/>
</dbReference>
<proteinExistence type="inferred from homology"/>
<accession>A0A081NE73</accession>
<comment type="similarity">
    <text evidence="5">Belongs to the HAD-like hydrolase superfamily. Cof family.</text>
</comment>
<protein>
    <recommendedName>
        <fullName evidence="8">Hydrolase</fullName>
    </recommendedName>
</protein>
<keyword evidence="4" id="KW-0460">Magnesium</keyword>
<reference evidence="6 7" key="1">
    <citation type="submission" date="2014-06" db="EMBL/GenBank/DDBJ databases">
        <title>Whole Genome Sequences of Three Symbiotic Endozoicomonas Bacteria.</title>
        <authorList>
            <person name="Neave M.J."/>
            <person name="Apprill A."/>
            <person name="Voolstra C.R."/>
        </authorList>
    </citation>
    <scope>NUCLEOTIDE SEQUENCE [LARGE SCALE GENOMIC DNA]</scope>
    <source>
        <strain evidence="6 7">DSM 25634</strain>
    </source>
</reference>
<evidence type="ECO:0000256" key="4">
    <source>
        <dbReference type="ARBA" id="ARBA00022842"/>
    </source>
</evidence>
<dbReference type="Proteomes" id="UP000028073">
    <property type="component" value="Unassembled WGS sequence"/>
</dbReference>
<dbReference type="NCBIfam" id="TIGR01484">
    <property type="entry name" value="HAD-SF-IIB"/>
    <property type="match status" value="1"/>
</dbReference>
<dbReference type="SFLD" id="SFLDG01140">
    <property type="entry name" value="C2.B:_Phosphomannomutase_and_P"/>
    <property type="match status" value="1"/>
</dbReference>
<dbReference type="PANTHER" id="PTHR47267">
    <property type="match status" value="1"/>
</dbReference>
<dbReference type="eggNOG" id="COG0561">
    <property type="taxonomic scope" value="Bacteria"/>
</dbReference>
<dbReference type="Gene3D" id="3.40.50.1000">
    <property type="entry name" value="HAD superfamily/HAD-like"/>
    <property type="match status" value="1"/>
</dbReference>
<dbReference type="GO" id="GO:0000287">
    <property type="term" value="F:magnesium ion binding"/>
    <property type="evidence" value="ECO:0007669"/>
    <property type="project" value="UniProtKB-ARBA"/>
</dbReference>
<dbReference type="Gene3D" id="3.30.1240.10">
    <property type="match status" value="1"/>
</dbReference>
<dbReference type="InterPro" id="IPR023214">
    <property type="entry name" value="HAD_sf"/>
</dbReference>
<comment type="cofactor">
    <cofactor evidence="1">
        <name>Mg(2+)</name>
        <dbReference type="ChEBI" id="CHEBI:18420"/>
    </cofactor>
</comment>
<gene>
    <name evidence="6" type="ORF">GZ78_18825</name>
</gene>
<evidence type="ECO:0000313" key="7">
    <source>
        <dbReference type="Proteomes" id="UP000028073"/>
    </source>
</evidence>
<dbReference type="SFLD" id="SFLDG01144">
    <property type="entry name" value="C2.B.4:_PGP_Like"/>
    <property type="match status" value="1"/>
</dbReference>
<dbReference type="Pfam" id="PF08282">
    <property type="entry name" value="Hydrolase_3"/>
    <property type="match status" value="1"/>
</dbReference>
<dbReference type="EMBL" id="JOKH01000004">
    <property type="protein sequence ID" value="KEQ16746.1"/>
    <property type="molecule type" value="Genomic_DNA"/>
</dbReference>
<organism evidence="6 7">
    <name type="scientific">Endozoicomonas numazuensis</name>
    <dbReference type="NCBI Taxonomy" id="1137799"/>
    <lineage>
        <taxon>Bacteria</taxon>
        <taxon>Pseudomonadati</taxon>
        <taxon>Pseudomonadota</taxon>
        <taxon>Gammaproteobacteria</taxon>
        <taxon>Oceanospirillales</taxon>
        <taxon>Endozoicomonadaceae</taxon>
        <taxon>Endozoicomonas</taxon>
    </lineage>
</organism>
<keyword evidence="7" id="KW-1185">Reference proteome</keyword>
<dbReference type="InterPro" id="IPR036412">
    <property type="entry name" value="HAD-like_sf"/>
</dbReference>
<dbReference type="PANTHER" id="PTHR47267:SF4">
    <property type="entry name" value="PYRIDOXAL PHOSPHATE PHOSPHATASE YIGL"/>
    <property type="match status" value="1"/>
</dbReference>
<dbReference type="SFLD" id="SFLDS00003">
    <property type="entry name" value="Haloacid_Dehalogenase"/>
    <property type="match status" value="1"/>
</dbReference>
<evidence type="ECO:0000256" key="5">
    <source>
        <dbReference type="ARBA" id="ARBA00034778"/>
    </source>
</evidence>
<keyword evidence="2" id="KW-0479">Metal-binding</keyword>
<dbReference type="AlphaFoldDB" id="A0A081NE73"/>
<evidence type="ECO:0008006" key="8">
    <source>
        <dbReference type="Google" id="ProtNLM"/>
    </source>
</evidence>
<comment type="caution">
    <text evidence="6">The sequence shown here is derived from an EMBL/GenBank/DDBJ whole genome shotgun (WGS) entry which is preliminary data.</text>
</comment>
<name>A0A081NE73_9GAMM</name>
<dbReference type="OrthoDB" id="5498330at2"/>
<sequence>MYPVVVSDLDGTLLNDQHELAPRTKEVIRRLSSQGIRFVFATGRHYIDVEEMRAQLDIDMYTITSNGARAHNPQGEMIVSHDLNPEFIQPLIALGRKYSETVFLSVYSEDKWYVEQHHEDLLKFHKDTGFSYTMQDLDTIPVEKIIKVFFIAKEHDELFELEQDIHEAFGDSVNMAFSLDTCLEIMAPAVSKGAALEEVMKLKGLKPKDAVAFGDGMNDVEMLQVVGKGLVMGNATERLKAKLPDHEVIGECSDDAVAQYLESQYVN</sequence>
<evidence type="ECO:0000256" key="3">
    <source>
        <dbReference type="ARBA" id="ARBA00022801"/>
    </source>
</evidence>